<dbReference type="GO" id="GO:0015074">
    <property type="term" value="P:DNA integration"/>
    <property type="evidence" value="ECO:0007669"/>
    <property type="project" value="InterPro"/>
</dbReference>
<dbReference type="EMBL" id="BMAU01021289">
    <property type="protein sequence ID" value="GFY09326.1"/>
    <property type="molecule type" value="Genomic_DNA"/>
</dbReference>
<dbReference type="Gene3D" id="3.30.420.10">
    <property type="entry name" value="Ribonuclease H-like superfamily/Ribonuclease H"/>
    <property type="match status" value="1"/>
</dbReference>
<gene>
    <name evidence="2" type="primary">TY3B-G_261</name>
    <name evidence="2" type="ORF">TNCV_1941361</name>
</gene>
<evidence type="ECO:0000313" key="2">
    <source>
        <dbReference type="EMBL" id="GFY09326.1"/>
    </source>
</evidence>
<dbReference type="InterPro" id="IPR001584">
    <property type="entry name" value="Integrase_cat-core"/>
</dbReference>
<dbReference type="Proteomes" id="UP000887159">
    <property type="component" value="Unassembled WGS sequence"/>
</dbReference>
<organism evidence="2 3">
    <name type="scientific">Trichonephila clavipes</name>
    <name type="common">Golden silk orbweaver</name>
    <name type="synonym">Nephila clavipes</name>
    <dbReference type="NCBI Taxonomy" id="2585209"/>
    <lineage>
        <taxon>Eukaryota</taxon>
        <taxon>Metazoa</taxon>
        <taxon>Ecdysozoa</taxon>
        <taxon>Arthropoda</taxon>
        <taxon>Chelicerata</taxon>
        <taxon>Arachnida</taxon>
        <taxon>Araneae</taxon>
        <taxon>Araneomorphae</taxon>
        <taxon>Entelegynae</taxon>
        <taxon>Araneoidea</taxon>
        <taxon>Nephilidae</taxon>
        <taxon>Trichonephila</taxon>
    </lineage>
</organism>
<dbReference type="PANTHER" id="PTHR38681">
    <property type="entry name" value="RETROVIRUS-RELATED POL POLYPROTEIN FROM TRANSPOSON 412-LIKE PROTEIN-RELATED"/>
    <property type="match status" value="1"/>
</dbReference>
<dbReference type="Pfam" id="PF00665">
    <property type="entry name" value="rve"/>
    <property type="match status" value="1"/>
</dbReference>
<dbReference type="GO" id="GO:0003676">
    <property type="term" value="F:nucleic acid binding"/>
    <property type="evidence" value="ECO:0007669"/>
    <property type="project" value="InterPro"/>
</dbReference>
<dbReference type="InterPro" id="IPR012337">
    <property type="entry name" value="RNaseH-like_sf"/>
</dbReference>
<dbReference type="SUPFAM" id="SSF53098">
    <property type="entry name" value="Ribonuclease H-like"/>
    <property type="match status" value="1"/>
</dbReference>
<sequence>MPSCHSVHDLELATQDLWTHLPQDNIMCLINSMPNPGVAYIAGPLPPSEGHHYLLTIIDRFSKWPETTPIPDIQANTICCAIFDTWICRFGCPSVFTSDQGTQMIHENDTWCEIVPIILLGIRTAVKEDLQSSCAEIVHGTNPRLPSDMIEVSNIHFCDNNFITNLCNRMQQLNSVATSTHCTDRFYIHPSLQPSSHIFLLIDRVQTLLRQSYTGPHKALSRTDKTIITDVNGRKKLVSL</sequence>
<evidence type="ECO:0000259" key="1">
    <source>
        <dbReference type="Pfam" id="PF00665"/>
    </source>
</evidence>
<proteinExistence type="predicted"/>
<dbReference type="InterPro" id="IPR036397">
    <property type="entry name" value="RNaseH_sf"/>
</dbReference>
<feature type="domain" description="Integrase catalytic" evidence="1">
    <location>
        <begin position="48"/>
        <end position="112"/>
    </location>
</feature>
<reference evidence="2" key="1">
    <citation type="submission" date="2020-08" db="EMBL/GenBank/DDBJ databases">
        <title>Multicomponent nature underlies the extraordinary mechanical properties of spider dragline silk.</title>
        <authorList>
            <person name="Kono N."/>
            <person name="Nakamura H."/>
            <person name="Mori M."/>
            <person name="Yoshida Y."/>
            <person name="Ohtoshi R."/>
            <person name="Malay A.D."/>
            <person name="Moran D.A.P."/>
            <person name="Tomita M."/>
            <person name="Numata K."/>
            <person name="Arakawa K."/>
        </authorList>
    </citation>
    <scope>NUCLEOTIDE SEQUENCE</scope>
</reference>
<protein>
    <submittedName>
        <fullName evidence="2">Transposon Ty3-G Gag-Pol polyprotein</fullName>
    </submittedName>
</protein>
<comment type="caution">
    <text evidence="2">The sequence shown here is derived from an EMBL/GenBank/DDBJ whole genome shotgun (WGS) entry which is preliminary data.</text>
</comment>
<dbReference type="AlphaFoldDB" id="A0A8X6SA44"/>
<accession>A0A8X6SA44</accession>
<keyword evidence="3" id="KW-1185">Reference proteome</keyword>
<name>A0A8X6SA44_TRICX</name>
<evidence type="ECO:0000313" key="3">
    <source>
        <dbReference type="Proteomes" id="UP000887159"/>
    </source>
</evidence>
<dbReference type="PANTHER" id="PTHR38681:SF1">
    <property type="entry name" value="RETROVIRUS-RELATED POL POLYPROTEIN FROM TRANSPOSON 412-LIKE PROTEIN"/>
    <property type="match status" value="1"/>
</dbReference>